<protein>
    <submittedName>
        <fullName evidence="6">LysR family transcriptional regulator, nitrogen assimilation regulatory protein</fullName>
    </submittedName>
</protein>
<dbReference type="InterPro" id="IPR000847">
    <property type="entry name" value="LysR_HTH_N"/>
</dbReference>
<dbReference type="STRING" id="416943.SAMN05445871_5742"/>
<dbReference type="PROSITE" id="PS50931">
    <property type="entry name" value="HTH_LYSR"/>
    <property type="match status" value="1"/>
</dbReference>
<evidence type="ECO:0000259" key="5">
    <source>
        <dbReference type="PROSITE" id="PS50931"/>
    </source>
</evidence>
<dbReference type="SUPFAM" id="SSF46785">
    <property type="entry name" value="Winged helix' DNA-binding domain"/>
    <property type="match status" value="1"/>
</dbReference>
<dbReference type="Pfam" id="PF00126">
    <property type="entry name" value="HTH_1"/>
    <property type="match status" value="1"/>
</dbReference>
<feature type="domain" description="HTH lysR-type" evidence="5">
    <location>
        <begin position="3"/>
        <end position="60"/>
    </location>
</feature>
<evidence type="ECO:0000313" key="6">
    <source>
        <dbReference type="EMBL" id="SEK30212.1"/>
    </source>
</evidence>
<dbReference type="AlphaFoldDB" id="A0A1H7G098"/>
<dbReference type="GO" id="GO:0000976">
    <property type="term" value="F:transcription cis-regulatory region binding"/>
    <property type="evidence" value="ECO:0007669"/>
    <property type="project" value="TreeGrafter"/>
</dbReference>
<dbReference type="Gene3D" id="1.10.10.10">
    <property type="entry name" value="Winged helix-like DNA-binding domain superfamily/Winged helix DNA-binding domain"/>
    <property type="match status" value="1"/>
</dbReference>
<dbReference type="GO" id="GO:0003700">
    <property type="term" value="F:DNA-binding transcription factor activity"/>
    <property type="evidence" value="ECO:0007669"/>
    <property type="project" value="InterPro"/>
</dbReference>
<organism evidence="6 7">
    <name type="scientific">Paraburkholderia caballeronis</name>
    <dbReference type="NCBI Taxonomy" id="416943"/>
    <lineage>
        <taxon>Bacteria</taxon>
        <taxon>Pseudomonadati</taxon>
        <taxon>Pseudomonadota</taxon>
        <taxon>Betaproteobacteria</taxon>
        <taxon>Burkholderiales</taxon>
        <taxon>Burkholderiaceae</taxon>
        <taxon>Paraburkholderia</taxon>
    </lineage>
</organism>
<dbReference type="OrthoDB" id="8587114at2"/>
<evidence type="ECO:0000313" key="7">
    <source>
        <dbReference type="Proteomes" id="UP000199120"/>
    </source>
</evidence>
<dbReference type="FunFam" id="1.10.10.10:FF:000001">
    <property type="entry name" value="LysR family transcriptional regulator"/>
    <property type="match status" value="1"/>
</dbReference>
<keyword evidence="4" id="KW-0804">Transcription</keyword>
<keyword evidence="7" id="KW-1185">Reference proteome</keyword>
<evidence type="ECO:0000256" key="2">
    <source>
        <dbReference type="ARBA" id="ARBA00023015"/>
    </source>
</evidence>
<dbReference type="Pfam" id="PF03466">
    <property type="entry name" value="LysR_substrate"/>
    <property type="match status" value="1"/>
</dbReference>
<evidence type="ECO:0000256" key="4">
    <source>
        <dbReference type="ARBA" id="ARBA00023163"/>
    </source>
</evidence>
<dbReference type="PANTHER" id="PTHR30126:SF40">
    <property type="entry name" value="HTH-TYPE TRANSCRIPTIONAL REGULATOR GLTR"/>
    <property type="match status" value="1"/>
</dbReference>
<reference evidence="7" key="1">
    <citation type="submission" date="2016-10" db="EMBL/GenBank/DDBJ databases">
        <authorList>
            <person name="Varghese N."/>
            <person name="Submissions S."/>
        </authorList>
    </citation>
    <scope>NUCLEOTIDE SEQUENCE [LARGE SCALE GENOMIC DNA]</scope>
    <source>
        <strain evidence="7">LMG 26416</strain>
    </source>
</reference>
<accession>A0A1H7G098</accession>
<comment type="similarity">
    <text evidence="1">Belongs to the LysR transcriptional regulatory family.</text>
</comment>
<dbReference type="InterPro" id="IPR036390">
    <property type="entry name" value="WH_DNA-bd_sf"/>
</dbReference>
<dbReference type="EMBL" id="FOAJ01000001">
    <property type="protein sequence ID" value="SEK30212.1"/>
    <property type="molecule type" value="Genomic_DNA"/>
</dbReference>
<dbReference type="Proteomes" id="UP000199120">
    <property type="component" value="Unassembled WGS sequence"/>
</dbReference>
<dbReference type="PRINTS" id="PR00039">
    <property type="entry name" value="HTHLYSR"/>
</dbReference>
<evidence type="ECO:0000256" key="1">
    <source>
        <dbReference type="ARBA" id="ARBA00009437"/>
    </source>
</evidence>
<dbReference type="Gene3D" id="3.40.190.290">
    <property type="match status" value="1"/>
</dbReference>
<gene>
    <name evidence="6" type="ORF">SAMN05192542_101501</name>
</gene>
<evidence type="ECO:0000256" key="3">
    <source>
        <dbReference type="ARBA" id="ARBA00023125"/>
    </source>
</evidence>
<dbReference type="InterPro" id="IPR036388">
    <property type="entry name" value="WH-like_DNA-bd_sf"/>
</dbReference>
<keyword evidence="2" id="KW-0805">Transcription regulation</keyword>
<sequence>MSVELRELRSFIHVARVGSFSRAAAELFIAQPALSRQIRKLEEDLGTPLLIRHGRGVRLTAAGATLLERAEVITHYVEQTEAQIRANTHEAVTRLAIGVPPTLGLLIAPDVLARYRQAFPGAEISMREGVSSSLQEWLLDRRVDLVLVHNQMPLEGVHVQPVFSESMVIAGPHGEQSPFTIKDLAWLPLIMPALPHSNRRLVDVAAAQAGVSPNVVLEVDSVPITKELVRQGAGYTILAYSAIHDDLKNQRLSAHPIRRPQIRSTVSIVTRSEHRTARHVQALKDIVVKTLHGLLKAREWKGESQWLLNE</sequence>
<proteinExistence type="inferred from homology"/>
<name>A0A1H7G098_9BURK</name>
<dbReference type="PANTHER" id="PTHR30126">
    <property type="entry name" value="HTH-TYPE TRANSCRIPTIONAL REGULATOR"/>
    <property type="match status" value="1"/>
</dbReference>
<dbReference type="InterPro" id="IPR005119">
    <property type="entry name" value="LysR_subst-bd"/>
</dbReference>
<dbReference type="SUPFAM" id="SSF53850">
    <property type="entry name" value="Periplasmic binding protein-like II"/>
    <property type="match status" value="1"/>
</dbReference>
<keyword evidence="3" id="KW-0238">DNA-binding</keyword>
<dbReference type="RefSeq" id="WP_090552082.1">
    <property type="nucleotide sequence ID" value="NZ_FNSR01000003.1"/>
</dbReference>